<name>A0A7Y8GVV9_9BURK</name>
<dbReference type="RefSeq" id="WP_177135729.1">
    <property type="nucleotide sequence ID" value="NZ_VYGV01000007.1"/>
</dbReference>
<reference evidence="3 4" key="1">
    <citation type="submission" date="2019-09" db="EMBL/GenBank/DDBJ databases">
        <title>Hydrogenophaga aromatica sp. nov., isolated from a para-xylene-degrading enrichment culture.</title>
        <authorList>
            <person name="Tancsics A."/>
            <person name="Banerjee S."/>
        </authorList>
    </citation>
    <scope>NUCLEOTIDE SEQUENCE [LARGE SCALE GENOMIC DNA]</scope>
    <source>
        <strain evidence="3 4">D2P1</strain>
    </source>
</reference>
<feature type="domain" description="Flavodoxin-like fold" evidence="2">
    <location>
        <begin position="3"/>
        <end position="163"/>
    </location>
</feature>
<keyword evidence="4" id="KW-1185">Reference proteome</keyword>
<dbReference type="PANTHER" id="PTHR47307:SF2">
    <property type="entry name" value="GLUTATHIONE-REGULATED POTASSIUM-EFFLUX SYSTEM ANCILLARY PROTEIN KEFF"/>
    <property type="match status" value="1"/>
</dbReference>
<accession>A0A7Y8GVV9</accession>
<dbReference type="GO" id="GO:0003955">
    <property type="term" value="F:NAD(P)H dehydrogenase (quinone) activity"/>
    <property type="evidence" value="ECO:0007669"/>
    <property type="project" value="TreeGrafter"/>
</dbReference>
<gene>
    <name evidence="3" type="ORF">F3K02_11380</name>
</gene>
<evidence type="ECO:0000313" key="3">
    <source>
        <dbReference type="EMBL" id="NWF45846.1"/>
    </source>
</evidence>
<dbReference type="GO" id="GO:0010181">
    <property type="term" value="F:FMN binding"/>
    <property type="evidence" value="ECO:0007669"/>
    <property type="project" value="TreeGrafter"/>
</dbReference>
<dbReference type="Proteomes" id="UP000545507">
    <property type="component" value="Unassembled WGS sequence"/>
</dbReference>
<dbReference type="InterPro" id="IPR046980">
    <property type="entry name" value="KefG/KefF"/>
</dbReference>
<dbReference type="AlphaFoldDB" id="A0A7Y8GVV9"/>
<dbReference type="EMBL" id="VYGV01000007">
    <property type="protein sequence ID" value="NWF45846.1"/>
    <property type="molecule type" value="Genomic_DNA"/>
</dbReference>
<evidence type="ECO:0000313" key="4">
    <source>
        <dbReference type="Proteomes" id="UP000545507"/>
    </source>
</evidence>
<dbReference type="Pfam" id="PF02525">
    <property type="entry name" value="Flavodoxin_2"/>
    <property type="match status" value="1"/>
</dbReference>
<proteinExistence type="predicted"/>
<sequence>MPNTLVIHAHPHPRRSLVTQRLRRVFDNAPDTTVRSLYELYPDFDIDATAEREALAGAQLVVWLTPIHWYSVPSLMKHWFDQVLVHGWAYGDGGNALRGKTVWWVASAGASASAYTPGGEHGRPFADFIAPIEQTARYCGMHWLPPYVVHAGHMVSDAEREASCAPLVQHLQAHRSALALSTAEGAAA</sequence>
<dbReference type="GO" id="GO:0009055">
    <property type="term" value="F:electron transfer activity"/>
    <property type="evidence" value="ECO:0007669"/>
    <property type="project" value="TreeGrafter"/>
</dbReference>
<evidence type="ECO:0000259" key="2">
    <source>
        <dbReference type="Pfam" id="PF02525"/>
    </source>
</evidence>
<organism evidence="3 4">
    <name type="scientific">Hydrogenophaga aromaticivorans</name>
    <dbReference type="NCBI Taxonomy" id="2610898"/>
    <lineage>
        <taxon>Bacteria</taxon>
        <taxon>Pseudomonadati</taxon>
        <taxon>Pseudomonadota</taxon>
        <taxon>Betaproteobacteria</taxon>
        <taxon>Burkholderiales</taxon>
        <taxon>Comamonadaceae</taxon>
        <taxon>Hydrogenophaga</taxon>
    </lineage>
</organism>
<protein>
    <submittedName>
        <fullName evidence="3">NAD(P)H dehydrogenase</fullName>
    </submittedName>
</protein>
<dbReference type="InterPro" id="IPR003680">
    <property type="entry name" value="Flavodoxin_fold"/>
</dbReference>
<dbReference type="PANTHER" id="PTHR47307">
    <property type="entry name" value="GLUTATHIONE-REGULATED POTASSIUM-EFFLUX SYSTEM ANCILLARY PROTEIN KEFG"/>
    <property type="match status" value="1"/>
</dbReference>
<dbReference type="InterPro" id="IPR029039">
    <property type="entry name" value="Flavoprotein-like_sf"/>
</dbReference>
<comment type="caution">
    <text evidence="3">The sequence shown here is derived from an EMBL/GenBank/DDBJ whole genome shotgun (WGS) entry which is preliminary data.</text>
</comment>
<dbReference type="Gene3D" id="3.40.50.360">
    <property type="match status" value="1"/>
</dbReference>
<keyword evidence="1" id="KW-0560">Oxidoreductase</keyword>
<dbReference type="SUPFAM" id="SSF52218">
    <property type="entry name" value="Flavoproteins"/>
    <property type="match status" value="1"/>
</dbReference>
<evidence type="ECO:0000256" key="1">
    <source>
        <dbReference type="ARBA" id="ARBA00023002"/>
    </source>
</evidence>